<keyword evidence="2" id="KW-1185">Reference proteome</keyword>
<name>A0ABS8WLL7_DATST</name>
<evidence type="ECO:0000313" key="1">
    <source>
        <dbReference type="EMBL" id="MCE3050722.1"/>
    </source>
</evidence>
<gene>
    <name evidence="1" type="ORF">HAX54_047956</name>
</gene>
<comment type="caution">
    <text evidence="1">The sequence shown here is derived from an EMBL/GenBank/DDBJ whole genome shotgun (WGS) entry which is preliminary data.</text>
</comment>
<sequence length="197" mass="21742">MCKNYCDTLPIEFRKENHGNDHETDANIPIVDILNTIDQNALGGGTYDTLILVPIAYIGDKFDATHLIDLSDILENNDKQQDIDVSHLDDVGRTLSYDEKLDASQSPVNNVASQCTSTSIDAPGVDILVAKFKKRKTLHVSVDPISAQSNYCPTLPVSSLESDKHDFIKEVLEAVTHMKEEHLAVPKAPTQCDTVRP</sequence>
<proteinExistence type="predicted"/>
<evidence type="ECO:0000313" key="2">
    <source>
        <dbReference type="Proteomes" id="UP000823775"/>
    </source>
</evidence>
<dbReference type="Proteomes" id="UP000823775">
    <property type="component" value="Unassembled WGS sequence"/>
</dbReference>
<reference evidence="1 2" key="1">
    <citation type="journal article" date="2021" name="BMC Genomics">
        <title>Datura genome reveals duplications of psychoactive alkaloid biosynthetic genes and high mutation rate following tissue culture.</title>
        <authorList>
            <person name="Rajewski A."/>
            <person name="Carter-House D."/>
            <person name="Stajich J."/>
            <person name="Litt A."/>
        </authorList>
    </citation>
    <scope>NUCLEOTIDE SEQUENCE [LARGE SCALE GENOMIC DNA]</scope>
    <source>
        <strain evidence="1">AR-01</strain>
    </source>
</reference>
<accession>A0ABS8WLL7</accession>
<feature type="non-terminal residue" evidence="1">
    <location>
        <position position="197"/>
    </location>
</feature>
<organism evidence="1 2">
    <name type="scientific">Datura stramonium</name>
    <name type="common">Jimsonweed</name>
    <name type="synonym">Common thornapple</name>
    <dbReference type="NCBI Taxonomy" id="4076"/>
    <lineage>
        <taxon>Eukaryota</taxon>
        <taxon>Viridiplantae</taxon>
        <taxon>Streptophyta</taxon>
        <taxon>Embryophyta</taxon>
        <taxon>Tracheophyta</taxon>
        <taxon>Spermatophyta</taxon>
        <taxon>Magnoliopsida</taxon>
        <taxon>eudicotyledons</taxon>
        <taxon>Gunneridae</taxon>
        <taxon>Pentapetalae</taxon>
        <taxon>asterids</taxon>
        <taxon>lamiids</taxon>
        <taxon>Solanales</taxon>
        <taxon>Solanaceae</taxon>
        <taxon>Solanoideae</taxon>
        <taxon>Datureae</taxon>
        <taxon>Datura</taxon>
    </lineage>
</organism>
<dbReference type="EMBL" id="JACEIK010007862">
    <property type="protein sequence ID" value="MCE3050722.1"/>
    <property type="molecule type" value="Genomic_DNA"/>
</dbReference>
<protein>
    <submittedName>
        <fullName evidence="1">Uncharacterized protein</fullName>
    </submittedName>
</protein>